<dbReference type="FunFam" id="2.40.10.10:FF:000047">
    <property type="entry name" value="Trypsin eta"/>
    <property type="match status" value="1"/>
</dbReference>
<dbReference type="Proteomes" id="UP001353858">
    <property type="component" value="Unassembled WGS sequence"/>
</dbReference>
<dbReference type="InterPro" id="IPR001314">
    <property type="entry name" value="Peptidase_S1A"/>
</dbReference>
<protein>
    <recommendedName>
        <fullName evidence="10">Peptidase S1 domain-containing protein</fullName>
    </recommendedName>
</protein>
<dbReference type="GO" id="GO:0004252">
    <property type="term" value="F:serine-type endopeptidase activity"/>
    <property type="evidence" value="ECO:0007669"/>
    <property type="project" value="InterPro"/>
</dbReference>
<keyword evidence="9" id="KW-0732">Signal</keyword>
<evidence type="ECO:0000256" key="4">
    <source>
        <dbReference type="ARBA" id="ARBA00022670"/>
    </source>
</evidence>
<feature type="domain" description="Peptidase S1" evidence="10">
    <location>
        <begin position="21"/>
        <end position="244"/>
    </location>
</feature>
<accession>A0AAN7PRP8</accession>
<dbReference type="PROSITE" id="PS50240">
    <property type="entry name" value="TRYPSIN_DOM"/>
    <property type="match status" value="1"/>
</dbReference>
<dbReference type="InterPro" id="IPR050430">
    <property type="entry name" value="Peptidase_S1"/>
</dbReference>
<comment type="caution">
    <text evidence="11">The sequence shown here is derived from an EMBL/GenBank/DDBJ whole genome shotgun (WGS) entry which is preliminary data.</text>
</comment>
<comment type="similarity">
    <text evidence="2">Belongs to the peptidase S1 family.</text>
</comment>
<dbReference type="InterPro" id="IPR043504">
    <property type="entry name" value="Peptidase_S1_PA_chymotrypsin"/>
</dbReference>
<evidence type="ECO:0000256" key="9">
    <source>
        <dbReference type="SAM" id="SignalP"/>
    </source>
</evidence>
<evidence type="ECO:0000256" key="8">
    <source>
        <dbReference type="RuleBase" id="RU363034"/>
    </source>
</evidence>
<dbReference type="SUPFAM" id="SSF50494">
    <property type="entry name" value="Trypsin-like serine proteases"/>
    <property type="match status" value="1"/>
</dbReference>
<dbReference type="EMBL" id="JARPUR010000006">
    <property type="protein sequence ID" value="KAK4874969.1"/>
    <property type="molecule type" value="Genomic_DNA"/>
</dbReference>
<sequence length="245" mass="26439">MKQLLFFILYVTYAYAFPTKVVNGSDASEGEFPYIVSLRSYGGHICGASILDSLHILTAAHCVSSSSGLSVQYGVIDISSDNHNSVNVIKVTRHEKYSSFFPYPNDVAVLKLESDIPISALASPVNLPEQDEQPISNSASILAGWGSTGITSPKRLQKVELKVYSHEDCANAHGSQISNIYHLCSGVPEGWKGQCSGDSGGPLVSNGKQVGTVSWSVKPCAIVGYPGVYAKVSSYVDWIRQRMEE</sequence>
<dbReference type="Gene3D" id="2.40.10.10">
    <property type="entry name" value="Trypsin-like serine proteases"/>
    <property type="match status" value="1"/>
</dbReference>
<name>A0AAN7PRP8_9COLE</name>
<dbReference type="PANTHER" id="PTHR24276:SF98">
    <property type="entry name" value="FI18310P1-RELATED"/>
    <property type="match status" value="1"/>
</dbReference>
<gene>
    <name evidence="11" type="ORF">RN001_014329</name>
</gene>
<dbReference type="GO" id="GO:0016485">
    <property type="term" value="P:protein processing"/>
    <property type="evidence" value="ECO:0007669"/>
    <property type="project" value="UniProtKB-ARBA"/>
</dbReference>
<dbReference type="PANTHER" id="PTHR24276">
    <property type="entry name" value="POLYSERASE-RELATED"/>
    <property type="match status" value="1"/>
</dbReference>
<evidence type="ECO:0000313" key="12">
    <source>
        <dbReference type="Proteomes" id="UP001353858"/>
    </source>
</evidence>
<proteinExistence type="inferred from homology"/>
<feature type="signal peptide" evidence="9">
    <location>
        <begin position="1"/>
        <end position="16"/>
    </location>
</feature>
<evidence type="ECO:0000313" key="11">
    <source>
        <dbReference type="EMBL" id="KAK4874969.1"/>
    </source>
</evidence>
<dbReference type="AlphaFoldDB" id="A0AAN7PRP8"/>
<evidence type="ECO:0000256" key="1">
    <source>
        <dbReference type="ARBA" id="ARBA00004613"/>
    </source>
</evidence>
<evidence type="ECO:0000256" key="3">
    <source>
        <dbReference type="ARBA" id="ARBA00022525"/>
    </source>
</evidence>
<dbReference type="PRINTS" id="PR00722">
    <property type="entry name" value="CHYMOTRYPSIN"/>
</dbReference>
<evidence type="ECO:0000259" key="10">
    <source>
        <dbReference type="PROSITE" id="PS50240"/>
    </source>
</evidence>
<dbReference type="PROSITE" id="PS00135">
    <property type="entry name" value="TRYPSIN_SER"/>
    <property type="match status" value="1"/>
</dbReference>
<evidence type="ECO:0000256" key="7">
    <source>
        <dbReference type="ARBA" id="ARBA00023157"/>
    </source>
</evidence>
<reference evidence="12" key="1">
    <citation type="submission" date="2023-01" db="EMBL/GenBank/DDBJ databases">
        <title>Key to firefly adult light organ development and bioluminescence: homeobox transcription factors regulate luciferase expression and transportation to peroxisome.</title>
        <authorList>
            <person name="Fu X."/>
        </authorList>
    </citation>
    <scope>NUCLEOTIDE SEQUENCE [LARGE SCALE GENOMIC DNA]</scope>
</reference>
<keyword evidence="6 8" id="KW-0720">Serine protease</keyword>
<dbReference type="InterPro" id="IPR001254">
    <property type="entry name" value="Trypsin_dom"/>
</dbReference>
<evidence type="ECO:0000256" key="2">
    <source>
        <dbReference type="ARBA" id="ARBA00007664"/>
    </source>
</evidence>
<organism evidence="11 12">
    <name type="scientific">Aquatica leii</name>
    <dbReference type="NCBI Taxonomy" id="1421715"/>
    <lineage>
        <taxon>Eukaryota</taxon>
        <taxon>Metazoa</taxon>
        <taxon>Ecdysozoa</taxon>
        <taxon>Arthropoda</taxon>
        <taxon>Hexapoda</taxon>
        <taxon>Insecta</taxon>
        <taxon>Pterygota</taxon>
        <taxon>Neoptera</taxon>
        <taxon>Endopterygota</taxon>
        <taxon>Coleoptera</taxon>
        <taxon>Polyphaga</taxon>
        <taxon>Elateriformia</taxon>
        <taxon>Elateroidea</taxon>
        <taxon>Lampyridae</taxon>
        <taxon>Luciolinae</taxon>
        <taxon>Aquatica</taxon>
    </lineage>
</organism>
<comment type="subcellular location">
    <subcellularLocation>
        <location evidence="1">Secreted</location>
    </subcellularLocation>
</comment>
<keyword evidence="5 8" id="KW-0378">Hydrolase</keyword>
<dbReference type="SMART" id="SM00020">
    <property type="entry name" value="Tryp_SPc"/>
    <property type="match status" value="1"/>
</dbReference>
<dbReference type="GO" id="GO:0005576">
    <property type="term" value="C:extracellular region"/>
    <property type="evidence" value="ECO:0007669"/>
    <property type="project" value="UniProtKB-SubCell"/>
</dbReference>
<evidence type="ECO:0000256" key="6">
    <source>
        <dbReference type="ARBA" id="ARBA00022825"/>
    </source>
</evidence>
<dbReference type="Pfam" id="PF00089">
    <property type="entry name" value="Trypsin"/>
    <property type="match status" value="1"/>
</dbReference>
<evidence type="ECO:0000256" key="5">
    <source>
        <dbReference type="ARBA" id="ARBA00022801"/>
    </source>
</evidence>
<dbReference type="CDD" id="cd00190">
    <property type="entry name" value="Tryp_SPc"/>
    <property type="match status" value="1"/>
</dbReference>
<dbReference type="InterPro" id="IPR033116">
    <property type="entry name" value="TRYPSIN_SER"/>
</dbReference>
<keyword evidence="3" id="KW-0964">Secreted</keyword>
<dbReference type="InterPro" id="IPR009003">
    <property type="entry name" value="Peptidase_S1_PA"/>
</dbReference>
<dbReference type="InterPro" id="IPR018114">
    <property type="entry name" value="TRYPSIN_HIS"/>
</dbReference>
<dbReference type="PROSITE" id="PS00134">
    <property type="entry name" value="TRYPSIN_HIS"/>
    <property type="match status" value="1"/>
</dbReference>
<keyword evidence="4 8" id="KW-0645">Protease</keyword>
<feature type="chain" id="PRO_5042909481" description="Peptidase S1 domain-containing protein" evidence="9">
    <location>
        <begin position="17"/>
        <end position="245"/>
    </location>
</feature>
<keyword evidence="7" id="KW-1015">Disulfide bond</keyword>
<keyword evidence="12" id="KW-1185">Reference proteome</keyword>